<dbReference type="PANTHER" id="PTHR31904">
    <property type="entry name" value="BYPASS OF STOP CODON PROTEIN 5-RELATED"/>
    <property type="match status" value="1"/>
</dbReference>
<name>A0A8H3EDD2_9LECA</name>
<comment type="caution">
    <text evidence="2">The sequence shown here is derived from an EMBL/GenBank/DDBJ whole genome shotgun (WGS) entry which is preliminary data.</text>
</comment>
<keyword evidence="3" id="KW-1185">Reference proteome</keyword>
<organism evidence="2 3">
    <name type="scientific">Gomphillus americanus</name>
    <dbReference type="NCBI Taxonomy" id="1940652"/>
    <lineage>
        <taxon>Eukaryota</taxon>
        <taxon>Fungi</taxon>
        <taxon>Dikarya</taxon>
        <taxon>Ascomycota</taxon>
        <taxon>Pezizomycotina</taxon>
        <taxon>Lecanoromycetes</taxon>
        <taxon>OSLEUM clade</taxon>
        <taxon>Ostropomycetidae</taxon>
        <taxon>Ostropales</taxon>
        <taxon>Graphidaceae</taxon>
        <taxon>Gomphilloideae</taxon>
        <taxon>Gomphillus</taxon>
    </lineage>
</organism>
<evidence type="ECO:0000313" key="3">
    <source>
        <dbReference type="Proteomes" id="UP000664169"/>
    </source>
</evidence>
<dbReference type="OrthoDB" id="2283785at2759"/>
<evidence type="ECO:0000313" key="2">
    <source>
        <dbReference type="EMBL" id="CAF9903570.1"/>
    </source>
</evidence>
<dbReference type="EMBL" id="CAJPDQ010000001">
    <property type="protein sequence ID" value="CAF9903570.1"/>
    <property type="molecule type" value="Genomic_DNA"/>
</dbReference>
<dbReference type="PANTHER" id="PTHR31904:SF1">
    <property type="entry name" value="BYPASS OF STOP CODON PROTEIN 5-RELATED"/>
    <property type="match status" value="1"/>
</dbReference>
<dbReference type="AlphaFoldDB" id="A0A8H3EDD2"/>
<evidence type="ECO:0000256" key="1">
    <source>
        <dbReference type="SAM" id="MobiDB-lite"/>
    </source>
</evidence>
<sequence length="557" mass="60841">MNLVLASITPQDMNDAQRRGSLIMPSFSSKNKPTVDIILNEQQQNCFVPSFTTLEEISGNALITCPVDTPFDSIHVTFQGSVKTYVEKIATSAPTNTRSSAFHTFLRLTQPIDRSSIPEDHIMKAGVVYKFPFTFVVPEKLLPQACTHPTADPTVTEAHLQLPPSLGDPMMAGDGKVLLDDMSPDNTRVSYGIRVLVLKKAQNSEDKATMLADSQKKIRILPAVPEAPPLNVLEGKDDDYILTATKNIKKGLFAGKTGNLTVEAVQPLPFYLPHPLKEDPCPITTMAKLHIRFEPFDSSAQPPKLGRLNSRLKIGTFFSSVPLKSVPAKSNSFHYESNRGIYVDTVSLASRCVEAAQWTKDEKPIRRDSAICLANVASTESTKRKKKERGQTPPPDAPSYTASILIPLTLPKNKSFVPTFHSCLVSRVYLLDLILGVNGGSGGSSVHLKLPIQIASVGNPDARPQISAEEAAAIARREADGYFMPRPTHTNSMASDSDAEQQQETQHPRRPLPLNMLRGARGSIFTPAMRTPAGSASEEDYDEPPSYTPHIRGAIPA</sequence>
<reference evidence="2" key="1">
    <citation type="submission" date="2021-03" db="EMBL/GenBank/DDBJ databases">
        <authorList>
            <person name="Tagirdzhanova G."/>
        </authorList>
    </citation>
    <scope>NUCLEOTIDE SEQUENCE</scope>
</reference>
<proteinExistence type="predicted"/>
<dbReference type="InterPro" id="IPR014752">
    <property type="entry name" value="Arrestin-like_C"/>
</dbReference>
<gene>
    <name evidence="2" type="ORF">GOMPHAMPRED_000388</name>
</gene>
<dbReference type="InterPro" id="IPR039634">
    <property type="entry name" value="Bul1-like"/>
</dbReference>
<feature type="region of interest" description="Disordered" evidence="1">
    <location>
        <begin position="483"/>
        <end position="557"/>
    </location>
</feature>
<dbReference type="Proteomes" id="UP000664169">
    <property type="component" value="Unassembled WGS sequence"/>
</dbReference>
<dbReference type="Gene3D" id="2.60.40.640">
    <property type="match status" value="1"/>
</dbReference>
<protein>
    <recommendedName>
        <fullName evidence="4">Arrestin</fullName>
    </recommendedName>
</protein>
<evidence type="ECO:0008006" key="4">
    <source>
        <dbReference type="Google" id="ProtNLM"/>
    </source>
</evidence>
<accession>A0A8H3EDD2</accession>
<feature type="compositionally biased region" description="Polar residues" evidence="1">
    <location>
        <begin position="488"/>
        <end position="505"/>
    </location>
</feature>